<dbReference type="KEGG" id="hpp:HPP12_1184"/>
<reference evidence="3" key="1">
    <citation type="submission" date="2008-10" db="EMBL/GenBank/DDBJ databases">
        <title>The complete genome sequence of Helicobacter pylori strain P12.</title>
        <authorList>
            <person name="Fischer W."/>
            <person name="Windhager L."/>
            <person name="Karnholz A."/>
            <person name="Zeiller M."/>
            <person name="Zimmer R."/>
            <person name="Haas R."/>
        </authorList>
    </citation>
    <scope>NUCLEOTIDE SEQUENCE [LARGE SCALE GENOMIC DNA]</scope>
    <source>
        <strain evidence="3">P12</strain>
    </source>
</reference>
<dbReference type="Proteomes" id="UP000008198">
    <property type="component" value="Chromosome"/>
</dbReference>
<organism evidence="2 3">
    <name type="scientific">Helicobacter pylori (strain P12)</name>
    <dbReference type="NCBI Taxonomy" id="570508"/>
    <lineage>
        <taxon>Bacteria</taxon>
        <taxon>Pseudomonadati</taxon>
        <taxon>Campylobacterota</taxon>
        <taxon>Epsilonproteobacteria</taxon>
        <taxon>Campylobacterales</taxon>
        <taxon>Helicobacteraceae</taxon>
        <taxon>Helicobacter</taxon>
    </lineage>
</organism>
<proteinExistence type="predicted"/>
<protein>
    <submittedName>
        <fullName evidence="2">Uncharacterized protein</fullName>
    </submittedName>
</protein>
<gene>
    <name evidence="2" type="ordered locus">HPP12_1184</name>
</gene>
<dbReference type="EMBL" id="CP001217">
    <property type="protein sequence ID" value="ACJ08336.1"/>
    <property type="molecule type" value="Genomic_DNA"/>
</dbReference>
<evidence type="ECO:0000313" key="2">
    <source>
        <dbReference type="EMBL" id="ACJ08336.1"/>
    </source>
</evidence>
<keyword evidence="1" id="KW-0812">Transmembrane</keyword>
<keyword evidence="1" id="KW-0472">Membrane</keyword>
<name>B6JN58_HELP2</name>
<accession>B6JN58</accession>
<keyword evidence="1" id="KW-1133">Transmembrane helix</keyword>
<evidence type="ECO:0000313" key="3">
    <source>
        <dbReference type="Proteomes" id="UP000008198"/>
    </source>
</evidence>
<sequence>MIILIILCLGIEVKKALSITSKITLWLLALLGVYALVIFVALKTYYQNKGYSILTFGVIIMTEETYEAYLDTNIKQLEEIRNQKLNKALELCKQSGLVLRAFDGKNFSFKCDKTNRSNNPNEKIDP</sequence>
<evidence type="ECO:0000256" key="1">
    <source>
        <dbReference type="SAM" id="Phobius"/>
    </source>
</evidence>
<dbReference type="HOGENOM" id="CLU_151622_0_0_7"/>
<reference evidence="2 3" key="2">
    <citation type="journal article" date="2010" name="Nucleic Acids Res.">
        <title>Strain-specific genes of Helicobacter pylori: genome evolution driven by a novel type IV secretion system and genomic island transfer.</title>
        <authorList>
            <person name="Fischer W."/>
            <person name="Windhager L."/>
            <person name="Rohrer S."/>
            <person name="Zeiller M."/>
            <person name="Karnholz A."/>
            <person name="Hoffmann R."/>
            <person name="Zimmer R."/>
            <person name="Haas R."/>
        </authorList>
    </citation>
    <scope>NUCLEOTIDE SEQUENCE [LARGE SCALE GENOMIC DNA]</scope>
    <source>
        <strain evidence="2 3">P12</strain>
    </source>
</reference>
<dbReference type="AlphaFoldDB" id="B6JN58"/>
<feature type="transmembrane region" description="Helical" evidence="1">
    <location>
        <begin position="25"/>
        <end position="46"/>
    </location>
</feature>